<feature type="transmembrane region" description="Helical" evidence="1">
    <location>
        <begin position="12"/>
        <end position="38"/>
    </location>
</feature>
<keyword evidence="1" id="KW-0812">Transmembrane</keyword>
<dbReference type="AlphaFoldDB" id="A0A4V2QDD6"/>
<dbReference type="Proteomes" id="UP000295455">
    <property type="component" value="Unassembled WGS sequence"/>
</dbReference>
<organism evidence="2 3">
    <name type="scientific">Mariniflexile fucanivorans</name>
    <dbReference type="NCBI Taxonomy" id="264023"/>
    <lineage>
        <taxon>Bacteria</taxon>
        <taxon>Pseudomonadati</taxon>
        <taxon>Bacteroidota</taxon>
        <taxon>Flavobacteriia</taxon>
        <taxon>Flavobacteriales</taxon>
        <taxon>Flavobacteriaceae</taxon>
        <taxon>Mariniflexile</taxon>
    </lineage>
</organism>
<dbReference type="EMBL" id="SLUP01000008">
    <property type="protein sequence ID" value="TCL64007.1"/>
    <property type="molecule type" value="Genomic_DNA"/>
</dbReference>
<keyword evidence="1" id="KW-1133">Transmembrane helix</keyword>
<evidence type="ECO:0000313" key="3">
    <source>
        <dbReference type="Proteomes" id="UP000295455"/>
    </source>
</evidence>
<keyword evidence="1" id="KW-0472">Membrane</keyword>
<sequence length="110" mass="12047">MKKNLNTTLIYVLSIFGLLCCCLGGLGVFLAGPAYFIASNKIKDAQLNPDDYEGDLKAMNTAKTVALVVTIICGITLLYNIYDLSTGGWQTRQQIIEDFMQGYQQGLQGN</sequence>
<dbReference type="NCBIfam" id="NF040945">
    <property type="entry name" value="CCC_membrane"/>
    <property type="match status" value="1"/>
</dbReference>
<evidence type="ECO:0000313" key="2">
    <source>
        <dbReference type="EMBL" id="TCL64007.1"/>
    </source>
</evidence>
<comment type="caution">
    <text evidence="2">The sequence shown here is derived from an EMBL/GenBank/DDBJ whole genome shotgun (WGS) entry which is preliminary data.</text>
</comment>
<keyword evidence="3" id="KW-1185">Reference proteome</keyword>
<protein>
    <recommendedName>
        <fullName evidence="4">Interferon-induced transmembrane protein</fullName>
    </recommendedName>
</protein>
<name>A0A4V2QDD6_9FLAO</name>
<evidence type="ECO:0008006" key="4">
    <source>
        <dbReference type="Google" id="ProtNLM"/>
    </source>
</evidence>
<reference evidence="2 3" key="1">
    <citation type="submission" date="2019-03" db="EMBL/GenBank/DDBJ databases">
        <title>Genomic Encyclopedia of Type Strains, Phase IV (KMG-IV): sequencing the most valuable type-strain genomes for metagenomic binning, comparative biology and taxonomic classification.</title>
        <authorList>
            <person name="Goeker M."/>
        </authorList>
    </citation>
    <scope>NUCLEOTIDE SEQUENCE [LARGE SCALE GENOMIC DNA]</scope>
    <source>
        <strain evidence="2 3">DSM 18792</strain>
    </source>
</reference>
<accession>A0A4V2QDD6</accession>
<gene>
    <name evidence="2" type="ORF">EV196_108204</name>
</gene>
<feature type="transmembrane region" description="Helical" evidence="1">
    <location>
        <begin position="58"/>
        <end position="82"/>
    </location>
</feature>
<evidence type="ECO:0000256" key="1">
    <source>
        <dbReference type="SAM" id="Phobius"/>
    </source>
</evidence>
<proteinExistence type="predicted"/>
<dbReference type="OrthoDB" id="1099888at2"/>
<dbReference type="RefSeq" id="WP_132218839.1">
    <property type="nucleotide sequence ID" value="NZ_OX156936.1"/>
</dbReference>